<reference evidence="2" key="1">
    <citation type="submission" date="2019-04" db="EMBL/GenBank/DDBJ databases">
        <title>Friends and foes A comparative genomics studyof 23 Aspergillus species from section Flavi.</title>
        <authorList>
            <consortium name="DOE Joint Genome Institute"/>
            <person name="Kjaerbolling I."/>
            <person name="Vesth T."/>
            <person name="Frisvad J.C."/>
            <person name="Nybo J.L."/>
            <person name="Theobald S."/>
            <person name="Kildgaard S."/>
            <person name="Isbrandt T."/>
            <person name="Kuo A."/>
            <person name="Sato A."/>
            <person name="Lyhne E.K."/>
            <person name="Kogle M.E."/>
            <person name="Wiebenga A."/>
            <person name="Kun R.S."/>
            <person name="Lubbers R.J."/>
            <person name="Makela M.R."/>
            <person name="Barry K."/>
            <person name="Chovatia M."/>
            <person name="Clum A."/>
            <person name="Daum C."/>
            <person name="Haridas S."/>
            <person name="He G."/>
            <person name="LaButti K."/>
            <person name="Lipzen A."/>
            <person name="Mondo S."/>
            <person name="Riley R."/>
            <person name="Salamov A."/>
            <person name="Simmons B.A."/>
            <person name="Magnuson J.K."/>
            <person name="Henrissat B."/>
            <person name="Mortensen U.H."/>
            <person name="Larsen T.O."/>
            <person name="Devries R.P."/>
            <person name="Grigoriev I.V."/>
            <person name="Machida M."/>
            <person name="Baker S.E."/>
            <person name="Andersen M.R."/>
        </authorList>
    </citation>
    <scope>NUCLEOTIDE SEQUENCE [LARGE SCALE GENOMIC DNA]</scope>
    <source>
        <strain evidence="2">CBS 130017</strain>
    </source>
</reference>
<evidence type="ECO:0000313" key="2">
    <source>
        <dbReference type="Proteomes" id="UP000325945"/>
    </source>
</evidence>
<keyword evidence="2" id="KW-1185">Reference proteome</keyword>
<evidence type="ECO:0000313" key="1">
    <source>
        <dbReference type="EMBL" id="KAE8332737.1"/>
    </source>
</evidence>
<dbReference type="Proteomes" id="UP000325945">
    <property type="component" value="Unassembled WGS sequence"/>
</dbReference>
<name>A0A5N6XHL9_9EURO</name>
<accession>A0A5N6XHL9</accession>
<organism evidence="1 2">
    <name type="scientific">Aspergillus sergii</name>
    <dbReference type="NCBI Taxonomy" id="1034303"/>
    <lineage>
        <taxon>Eukaryota</taxon>
        <taxon>Fungi</taxon>
        <taxon>Dikarya</taxon>
        <taxon>Ascomycota</taxon>
        <taxon>Pezizomycotina</taxon>
        <taxon>Eurotiomycetes</taxon>
        <taxon>Eurotiomycetidae</taxon>
        <taxon>Eurotiales</taxon>
        <taxon>Aspergillaceae</taxon>
        <taxon>Aspergillus</taxon>
        <taxon>Aspergillus subgen. Circumdati</taxon>
    </lineage>
</organism>
<sequence length="75" mass="8531">MSDRKRISYTYESIEDFEENDGKVREIIAEDTGTKIWAYTKSLPPSSIPPPVTTGAVQKLKDLQGVLVYEHEDDE</sequence>
<dbReference type="AlphaFoldDB" id="A0A5N6XHL9"/>
<protein>
    <submittedName>
        <fullName evidence="1">Uncharacterized protein</fullName>
    </submittedName>
</protein>
<dbReference type="EMBL" id="ML741764">
    <property type="protein sequence ID" value="KAE8332737.1"/>
    <property type="molecule type" value="Genomic_DNA"/>
</dbReference>
<gene>
    <name evidence="1" type="ORF">BDV39DRAFT_166729</name>
</gene>
<proteinExistence type="predicted"/>